<evidence type="ECO:0000256" key="3">
    <source>
        <dbReference type="ARBA" id="ARBA00023163"/>
    </source>
</evidence>
<dbReference type="Pfam" id="PF07702">
    <property type="entry name" value="UTRA"/>
    <property type="match status" value="1"/>
</dbReference>
<dbReference type="SMART" id="SM00866">
    <property type="entry name" value="UTRA"/>
    <property type="match status" value="1"/>
</dbReference>
<dbReference type="Proteomes" id="UP000730482">
    <property type="component" value="Unassembled WGS sequence"/>
</dbReference>
<evidence type="ECO:0000256" key="1">
    <source>
        <dbReference type="ARBA" id="ARBA00023015"/>
    </source>
</evidence>
<reference evidence="5 6" key="1">
    <citation type="submission" date="2020-02" db="EMBL/GenBank/DDBJ databases">
        <title>Acidophilic actinobacteria isolated from forest soil.</title>
        <authorList>
            <person name="Golinska P."/>
        </authorList>
    </citation>
    <scope>NUCLEOTIDE SEQUENCE [LARGE SCALE GENOMIC DNA]</scope>
    <source>
        <strain evidence="5 6">NL8</strain>
    </source>
</reference>
<name>A0ABS5KZS1_9ACTN</name>
<evidence type="ECO:0000256" key="2">
    <source>
        <dbReference type="ARBA" id="ARBA00023125"/>
    </source>
</evidence>
<dbReference type="PRINTS" id="PR00035">
    <property type="entry name" value="HTHGNTR"/>
</dbReference>
<evidence type="ECO:0000313" key="6">
    <source>
        <dbReference type="Proteomes" id="UP000730482"/>
    </source>
</evidence>
<evidence type="ECO:0000313" key="5">
    <source>
        <dbReference type="EMBL" id="MBS2551570.1"/>
    </source>
</evidence>
<keyword evidence="2" id="KW-0238">DNA-binding</keyword>
<accession>A0ABS5KZS1</accession>
<dbReference type="SUPFAM" id="SSF64288">
    <property type="entry name" value="Chorismate lyase-like"/>
    <property type="match status" value="1"/>
</dbReference>
<comment type="caution">
    <text evidence="5">The sequence shown here is derived from an EMBL/GenBank/DDBJ whole genome shotgun (WGS) entry which is preliminary data.</text>
</comment>
<dbReference type="Gene3D" id="3.40.1410.10">
    <property type="entry name" value="Chorismate lyase-like"/>
    <property type="match status" value="1"/>
</dbReference>
<dbReference type="SUPFAM" id="SSF46785">
    <property type="entry name" value="Winged helix' DNA-binding domain"/>
    <property type="match status" value="1"/>
</dbReference>
<keyword evidence="6" id="KW-1185">Reference proteome</keyword>
<keyword evidence="1" id="KW-0805">Transcription regulation</keyword>
<dbReference type="Pfam" id="PF00392">
    <property type="entry name" value="GntR"/>
    <property type="match status" value="1"/>
</dbReference>
<dbReference type="PANTHER" id="PTHR44846:SF1">
    <property type="entry name" value="MANNOSYL-D-GLYCERATE TRANSPORT_METABOLISM SYSTEM REPRESSOR MNGR-RELATED"/>
    <property type="match status" value="1"/>
</dbReference>
<dbReference type="RefSeq" id="WP_212016304.1">
    <property type="nucleotide sequence ID" value="NZ_JAAFYZ010000145.1"/>
</dbReference>
<proteinExistence type="predicted"/>
<protein>
    <submittedName>
        <fullName evidence="5">GntR family transcriptional regulator</fullName>
    </submittedName>
</protein>
<evidence type="ECO:0000259" key="4">
    <source>
        <dbReference type="PROSITE" id="PS50949"/>
    </source>
</evidence>
<dbReference type="Gene3D" id="1.10.10.10">
    <property type="entry name" value="Winged helix-like DNA-binding domain superfamily/Winged helix DNA-binding domain"/>
    <property type="match status" value="1"/>
</dbReference>
<dbReference type="InterPro" id="IPR050679">
    <property type="entry name" value="Bact_HTH_transcr_reg"/>
</dbReference>
<sequence length="260" mass="28552">MSNRRNSAPMYLQLARQLQDRIDSGSLPPSSRLPSEPELSAEFGVNRLTVRQAVAELDRAGSVEIRRGIGTFVRKPVVRAVIRVDPDSAQVRIGSLPVPLAIQGMRRAEELVVESAIAPDGLLDQRVAGQLEHAAADLSRFETLVWLEDQPWCVNSYWLPTGRLPAGFGPVGEPIDMAAAITEAFGFELESDWRAFSAVAADIADAERLDLATGSPLLVREGVNCTPDGETVMYVRRRIKGENASFVLDYRGRFDPARKI</sequence>
<dbReference type="InterPro" id="IPR036390">
    <property type="entry name" value="WH_DNA-bd_sf"/>
</dbReference>
<dbReference type="PANTHER" id="PTHR44846">
    <property type="entry name" value="MANNOSYL-D-GLYCERATE TRANSPORT/METABOLISM SYSTEM REPRESSOR MNGR-RELATED"/>
    <property type="match status" value="1"/>
</dbReference>
<feature type="domain" description="HTH gntR-type" evidence="4">
    <location>
        <begin position="8"/>
        <end position="76"/>
    </location>
</feature>
<dbReference type="SMART" id="SM00345">
    <property type="entry name" value="HTH_GNTR"/>
    <property type="match status" value="1"/>
</dbReference>
<dbReference type="InterPro" id="IPR000524">
    <property type="entry name" value="Tscrpt_reg_HTH_GntR"/>
</dbReference>
<gene>
    <name evidence="5" type="ORF">KGQ19_32350</name>
</gene>
<organism evidence="5 6">
    <name type="scientific">Catenulispora pinistramenti</name>
    <dbReference type="NCBI Taxonomy" id="2705254"/>
    <lineage>
        <taxon>Bacteria</taxon>
        <taxon>Bacillati</taxon>
        <taxon>Actinomycetota</taxon>
        <taxon>Actinomycetes</taxon>
        <taxon>Catenulisporales</taxon>
        <taxon>Catenulisporaceae</taxon>
        <taxon>Catenulispora</taxon>
    </lineage>
</organism>
<dbReference type="PROSITE" id="PS50949">
    <property type="entry name" value="HTH_GNTR"/>
    <property type="match status" value="1"/>
</dbReference>
<dbReference type="InterPro" id="IPR028978">
    <property type="entry name" value="Chorismate_lyase_/UTRA_dom_sf"/>
</dbReference>
<keyword evidence="3" id="KW-0804">Transcription</keyword>
<dbReference type="EMBL" id="JAAFYZ010000145">
    <property type="protein sequence ID" value="MBS2551570.1"/>
    <property type="molecule type" value="Genomic_DNA"/>
</dbReference>
<dbReference type="InterPro" id="IPR011663">
    <property type="entry name" value="UTRA"/>
</dbReference>
<dbReference type="InterPro" id="IPR036388">
    <property type="entry name" value="WH-like_DNA-bd_sf"/>
</dbReference>
<dbReference type="CDD" id="cd07377">
    <property type="entry name" value="WHTH_GntR"/>
    <property type="match status" value="1"/>
</dbReference>